<comment type="caution">
    <text evidence="3">The sequence shown here is derived from an EMBL/GenBank/DDBJ whole genome shotgun (WGS) entry which is preliminary data.</text>
</comment>
<keyword evidence="2" id="KW-1133">Transmembrane helix</keyword>
<feature type="transmembrane region" description="Helical" evidence="2">
    <location>
        <begin position="88"/>
        <end position="110"/>
    </location>
</feature>
<dbReference type="EMBL" id="JACCBU010000001">
    <property type="protein sequence ID" value="NYE69248.1"/>
    <property type="molecule type" value="Genomic_DNA"/>
</dbReference>
<keyword evidence="4" id="KW-1185">Reference proteome</keyword>
<organism evidence="3 4">
    <name type="scientific">Microlunatus parietis</name>
    <dbReference type="NCBI Taxonomy" id="682979"/>
    <lineage>
        <taxon>Bacteria</taxon>
        <taxon>Bacillati</taxon>
        <taxon>Actinomycetota</taxon>
        <taxon>Actinomycetes</taxon>
        <taxon>Propionibacteriales</taxon>
        <taxon>Propionibacteriaceae</taxon>
        <taxon>Microlunatus</taxon>
    </lineage>
</organism>
<evidence type="ECO:0000256" key="2">
    <source>
        <dbReference type="SAM" id="Phobius"/>
    </source>
</evidence>
<reference evidence="3 4" key="1">
    <citation type="submission" date="2020-07" db="EMBL/GenBank/DDBJ databases">
        <title>Sequencing the genomes of 1000 actinobacteria strains.</title>
        <authorList>
            <person name="Klenk H.-P."/>
        </authorList>
    </citation>
    <scope>NUCLEOTIDE SEQUENCE [LARGE SCALE GENOMIC DNA]</scope>
    <source>
        <strain evidence="3 4">DSM 22083</strain>
    </source>
</reference>
<evidence type="ECO:0000256" key="1">
    <source>
        <dbReference type="SAM" id="MobiDB-lite"/>
    </source>
</evidence>
<gene>
    <name evidence="3" type="ORF">BKA15_000577</name>
</gene>
<dbReference type="RefSeq" id="WP_179747997.1">
    <property type="nucleotide sequence ID" value="NZ_JACCBU010000001.1"/>
</dbReference>
<feature type="transmembrane region" description="Helical" evidence="2">
    <location>
        <begin position="57"/>
        <end position="76"/>
    </location>
</feature>
<dbReference type="Proteomes" id="UP000569914">
    <property type="component" value="Unassembled WGS sequence"/>
</dbReference>
<feature type="compositionally biased region" description="Basic and acidic residues" evidence="1">
    <location>
        <begin position="1"/>
        <end position="16"/>
    </location>
</feature>
<keyword evidence="2" id="KW-0472">Membrane</keyword>
<dbReference type="AlphaFoldDB" id="A0A7Y9I302"/>
<evidence type="ECO:0000313" key="3">
    <source>
        <dbReference type="EMBL" id="NYE69248.1"/>
    </source>
</evidence>
<keyword evidence="2" id="KW-0812">Transmembrane</keyword>
<sequence>MSAKDVLGREDPRIASDEDGSGRAAARGPWLMVGLALLLGTSLVVAALDWSGRTLEMRLATATVPALFVVALVWLAARTAAPELRSRITLITTFLVGGATLLLVIAPLALPQLGPRGSGLRWVAGADGAGTRPLTVVGDTAVLAGEGRLVFLRVGDGSLIADIPIERSAVATAVGDGILVRTTAGFLRYDLAGRPTWPSPVDSHRILAYDEGVVALAFCAGGDCRVEGRAATGERTWQLEVPYVALHRPDIAEYASTGLPSQLAVRTTDGPAESPHWELRSATGEPAGTLEGKAIRLIDGAAITLGGDDLGPCIVRLQNGPTEAVDCVSPWSIRVRNGLLIVEQPHGYVSVVRPGPVIGGGEPFETATALGRTPDSDLGQHGRARLTGDVLEGWPWTPFVRTGAPPAWRTAPLPVAGPTRPVVSVVGSTVVVLGDAPPGPFGTLGEESTLLAYDLADGTELARLRLPRVAPDALPGRVVPAGDRRVLVVLPGRPPLLIGTG</sequence>
<proteinExistence type="predicted"/>
<feature type="region of interest" description="Disordered" evidence="1">
    <location>
        <begin position="1"/>
        <end position="24"/>
    </location>
</feature>
<feature type="transmembrane region" description="Helical" evidence="2">
    <location>
        <begin position="30"/>
        <end position="51"/>
    </location>
</feature>
<accession>A0A7Y9I302</accession>
<protein>
    <submittedName>
        <fullName evidence="3">Uncharacterized protein</fullName>
    </submittedName>
</protein>
<evidence type="ECO:0000313" key="4">
    <source>
        <dbReference type="Proteomes" id="UP000569914"/>
    </source>
</evidence>
<name>A0A7Y9I302_9ACTN</name>